<accession>W7T1Z5</accession>
<proteinExistence type="predicted"/>
<dbReference type="EMBL" id="AZIL01002668">
    <property type="protein sequence ID" value="EWM21065.1"/>
    <property type="molecule type" value="Genomic_DNA"/>
</dbReference>
<evidence type="ECO:0000256" key="1">
    <source>
        <dbReference type="SAM" id="MobiDB-lite"/>
    </source>
</evidence>
<feature type="region of interest" description="Disordered" evidence="1">
    <location>
        <begin position="92"/>
        <end position="113"/>
    </location>
</feature>
<feature type="compositionally biased region" description="Polar residues" evidence="1">
    <location>
        <begin position="224"/>
        <end position="239"/>
    </location>
</feature>
<sequence>MYFPGGGGGREQRGGGRLDPADAWRTWWEGEGGGQEGGGGGGGGFGFFAGLGAHGVPFAGMSPPFGGYRTGIMEFPLPLLHLPRLISFPTRHRPSPSRMCTGRSSPLLPPSSSDDPLGSSHFTVLLLALPPVCFLPLPLPLFVFFPPLPHPLVFFFPQASPCPGSRAREGRNVSREAGEGGGETRDGSEGREGSRCLLHLRFLTFLPPSFPPSLPPSLRASSRETTSSCVCSDAQSDAG</sequence>
<dbReference type="AlphaFoldDB" id="W7T1Z5"/>
<feature type="compositionally biased region" description="Basic and acidic residues" evidence="1">
    <location>
        <begin position="10"/>
        <end position="21"/>
    </location>
</feature>
<protein>
    <submittedName>
        <fullName evidence="2">Uncharacterized protein</fullName>
    </submittedName>
</protein>
<feature type="region of interest" description="Disordered" evidence="1">
    <location>
        <begin position="162"/>
        <end position="192"/>
    </location>
</feature>
<feature type="region of interest" description="Disordered" evidence="1">
    <location>
        <begin position="1"/>
        <end position="21"/>
    </location>
</feature>
<comment type="caution">
    <text evidence="2">The sequence shown here is derived from an EMBL/GenBank/DDBJ whole genome shotgun (WGS) entry which is preliminary data.</text>
</comment>
<dbReference type="Proteomes" id="UP000019335">
    <property type="component" value="Unassembled WGS sequence"/>
</dbReference>
<keyword evidence="3" id="KW-1185">Reference proteome</keyword>
<name>W7T1Z5_9STRA</name>
<organism evidence="2 3">
    <name type="scientific">Nannochloropsis gaditana</name>
    <dbReference type="NCBI Taxonomy" id="72520"/>
    <lineage>
        <taxon>Eukaryota</taxon>
        <taxon>Sar</taxon>
        <taxon>Stramenopiles</taxon>
        <taxon>Ochrophyta</taxon>
        <taxon>Eustigmatophyceae</taxon>
        <taxon>Eustigmatales</taxon>
        <taxon>Monodopsidaceae</taxon>
        <taxon>Nannochloropsis</taxon>
    </lineage>
</organism>
<reference evidence="2 3" key="1">
    <citation type="journal article" date="2014" name="Mol. Plant">
        <title>Chromosome Scale Genome Assembly and Transcriptome Profiling of Nannochloropsis gaditana in Nitrogen Depletion.</title>
        <authorList>
            <person name="Corteggiani Carpinelli E."/>
            <person name="Telatin A."/>
            <person name="Vitulo N."/>
            <person name="Forcato C."/>
            <person name="D'Angelo M."/>
            <person name="Schiavon R."/>
            <person name="Vezzi A."/>
            <person name="Giacometti G.M."/>
            <person name="Morosinotto T."/>
            <person name="Valle G."/>
        </authorList>
    </citation>
    <scope>NUCLEOTIDE SEQUENCE [LARGE SCALE GENOMIC DNA]</scope>
    <source>
        <strain evidence="2 3">B-31</strain>
    </source>
</reference>
<feature type="compositionally biased region" description="Low complexity" evidence="1">
    <location>
        <begin position="104"/>
        <end position="113"/>
    </location>
</feature>
<evidence type="ECO:0000313" key="3">
    <source>
        <dbReference type="Proteomes" id="UP000019335"/>
    </source>
</evidence>
<gene>
    <name evidence="2" type="ORF">Naga_101180g2</name>
</gene>
<feature type="compositionally biased region" description="Basic and acidic residues" evidence="1">
    <location>
        <begin position="166"/>
        <end position="192"/>
    </location>
</feature>
<feature type="region of interest" description="Disordered" evidence="1">
    <location>
        <begin position="214"/>
        <end position="239"/>
    </location>
</feature>
<evidence type="ECO:0000313" key="2">
    <source>
        <dbReference type="EMBL" id="EWM21065.1"/>
    </source>
</evidence>